<dbReference type="PANTHER" id="PTHR31293">
    <property type="entry name" value="RNI-LIKE SUPERFAMILY PROTEIN"/>
    <property type="match status" value="1"/>
</dbReference>
<dbReference type="InterPro" id="IPR055294">
    <property type="entry name" value="FBL60-like"/>
</dbReference>
<feature type="non-terminal residue" evidence="2">
    <location>
        <position position="1"/>
    </location>
</feature>
<dbReference type="AlphaFoldDB" id="A0A392MT29"/>
<dbReference type="InterPro" id="IPR001810">
    <property type="entry name" value="F-box_dom"/>
</dbReference>
<dbReference type="SUPFAM" id="SSF81383">
    <property type="entry name" value="F-box domain"/>
    <property type="match status" value="1"/>
</dbReference>
<dbReference type="Pfam" id="PF00646">
    <property type="entry name" value="F-box"/>
    <property type="match status" value="1"/>
</dbReference>
<dbReference type="PANTHER" id="PTHR31293:SF12">
    <property type="entry name" value="RNI-LIKE SUPERFAMILY PROTEIN"/>
    <property type="match status" value="1"/>
</dbReference>
<sequence length="338" mass="38680">KTVLQMTSVGSTHKKQKAKVDIISKLPDSLISHILSCLPTEDAVRTSVLSKRWIDCWTLINKVNLDEYHGYYSPKRNQQHFINFVYKTLLLIKKVESFTLFIRNKYDATLVNAWISCILNRRPKNIHIGTDFELSFSAHTSHSLFNDTYNLEELVLKMCDCDIKVPPSRVGYFIFGNLKVIKLCGIIFTIDQSLVIRLSVLKNFETENCCWLSAHDVTIEAPLLENVFIEQDCESITREPRSCKIKFTASCIKEFTYRGCCGISQPIVLSNSSAARNASVTIILDNDGSYVQETEHEVYQIHLQLVILLKQFSEVKCIKFHASEVKIISLDLLNYVIL</sequence>
<evidence type="ECO:0000313" key="3">
    <source>
        <dbReference type="Proteomes" id="UP000265520"/>
    </source>
</evidence>
<proteinExistence type="predicted"/>
<dbReference type="InterPro" id="IPR053781">
    <property type="entry name" value="F-box_AtFBL13-like"/>
</dbReference>
<dbReference type="PROSITE" id="PS50181">
    <property type="entry name" value="FBOX"/>
    <property type="match status" value="1"/>
</dbReference>
<accession>A0A392MT29</accession>
<protein>
    <submittedName>
        <fullName evidence="2">F-box/FBD/LRR-repeat protein</fullName>
    </submittedName>
</protein>
<dbReference type="EMBL" id="LXQA010018277">
    <property type="protein sequence ID" value="MCH90422.1"/>
    <property type="molecule type" value="Genomic_DNA"/>
</dbReference>
<feature type="domain" description="F-box" evidence="1">
    <location>
        <begin position="20"/>
        <end position="71"/>
    </location>
</feature>
<evidence type="ECO:0000313" key="2">
    <source>
        <dbReference type="EMBL" id="MCH90422.1"/>
    </source>
</evidence>
<gene>
    <name evidence="2" type="ORF">A2U01_0011338</name>
</gene>
<dbReference type="Gene3D" id="1.20.1280.50">
    <property type="match status" value="1"/>
</dbReference>
<comment type="caution">
    <text evidence="2">The sequence shown here is derived from an EMBL/GenBank/DDBJ whole genome shotgun (WGS) entry which is preliminary data.</text>
</comment>
<name>A0A392MT29_9FABA</name>
<reference evidence="2 3" key="1">
    <citation type="journal article" date="2018" name="Front. Plant Sci.">
        <title>Red Clover (Trifolium pratense) and Zigzag Clover (T. medium) - A Picture of Genomic Similarities and Differences.</title>
        <authorList>
            <person name="Dluhosova J."/>
            <person name="Istvanek J."/>
            <person name="Nedelnik J."/>
            <person name="Repkova J."/>
        </authorList>
    </citation>
    <scope>NUCLEOTIDE SEQUENCE [LARGE SCALE GENOMIC DNA]</scope>
    <source>
        <strain evidence="3">cv. 10/8</strain>
        <tissue evidence="2">Leaf</tissue>
    </source>
</reference>
<dbReference type="Proteomes" id="UP000265520">
    <property type="component" value="Unassembled WGS sequence"/>
</dbReference>
<dbReference type="CDD" id="cd22160">
    <property type="entry name" value="F-box_AtFBL13-like"/>
    <property type="match status" value="1"/>
</dbReference>
<organism evidence="2 3">
    <name type="scientific">Trifolium medium</name>
    <dbReference type="NCBI Taxonomy" id="97028"/>
    <lineage>
        <taxon>Eukaryota</taxon>
        <taxon>Viridiplantae</taxon>
        <taxon>Streptophyta</taxon>
        <taxon>Embryophyta</taxon>
        <taxon>Tracheophyta</taxon>
        <taxon>Spermatophyta</taxon>
        <taxon>Magnoliopsida</taxon>
        <taxon>eudicotyledons</taxon>
        <taxon>Gunneridae</taxon>
        <taxon>Pentapetalae</taxon>
        <taxon>rosids</taxon>
        <taxon>fabids</taxon>
        <taxon>Fabales</taxon>
        <taxon>Fabaceae</taxon>
        <taxon>Papilionoideae</taxon>
        <taxon>50 kb inversion clade</taxon>
        <taxon>NPAAA clade</taxon>
        <taxon>Hologalegina</taxon>
        <taxon>IRL clade</taxon>
        <taxon>Trifolieae</taxon>
        <taxon>Trifolium</taxon>
    </lineage>
</organism>
<keyword evidence="3" id="KW-1185">Reference proteome</keyword>
<evidence type="ECO:0000259" key="1">
    <source>
        <dbReference type="PROSITE" id="PS50181"/>
    </source>
</evidence>
<dbReference type="InterPro" id="IPR036047">
    <property type="entry name" value="F-box-like_dom_sf"/>
</dbReference>